<evidence type="ECO:0000313" key="2">
    <source>
        <dbReference type="Proteomes" id="UP000029989"/>
    </source>
</evidence>
<dbReference type="Proteomes" id="UP000029989">
    <property type="component" value="Unassembled WGS sequence"/>
</dbReference>
<reference evidence="1 2" key="1">
    <citation type="journal article" date="2015" name="Stand. Genomic Sci.">
        <title>Genomic information of the arsenic-resistant bacterium Lysobacter arseniciresistens type strain ZS79(T) and comparison of Lysobacter draft genomes.</title>
        <authorList>
            <person name="Liu L."/>
            <person name="Zhang S."/>
            <person name="Luo M."/>
            <person name="Wang G."/>
        </authorList>
    </citation>
    <scope>NUCLEOTIDE SEQUENCE [LARGE SCALE GENOMIC DNA]</scope>
    <source>
        <strain evidence="1 2">ZS79</strain>
    </source>
</reference>
<gene>
    <name evidence="1" type="ORF">N799_05235</name>
</gene>
<dbReference type="AlphaFoldDB" id="A0A0A0F3T2"/>
<evidence type="ECO:0000313" key="1">
    <source>
        <dbReference type="EMBL" id="KGM57474.1"/>
    </source>
</evidence>
<comment type="caution">
    <text evidence="1">The sequence shown here is derived from an EMBL/GenBank/DDBJ whole genome shotgun (WGS) entry which is preliminary data.</text>
</comment>
<dbReference type="EMBL" id="AVPT01000002">
    <property type="protein sequence ID" value="KGM57474.1"/>
    <property type="molecule type" value="Genomic_DNA"/>
</dbReference>
<name>A0A0A0F3T2_9GAMM</name>
<organism evidence="1 2">
    <name type="scientific">Lysobacter arseniciresistens ZS79</name>
    <dbReference type="NCBI Taxonomy" id="913325"/>
    <lineage>
        <taxon>Bacteria</taxon>
        <taxon>Pseudomonadati</taxon>
        <taxon>Pseudomonadota</taxon>
        <taxon>Gammaproteobacteria</taxon>
        <taxon>Lysobacterales</taxon>
        <taxon>Lysobacteraceae</taxon>
        <taxon>Novilysobacter</taxon>
    </lineage>
</organism>
<proteinExistence type="predicted"/>
<protein>
    <submittedName>
        <fullName evidence="1">Uncharacterized protein</fullName>
    </submittedName>
</protein>
<sequence length="135" mass="15967">MAFKSFLHHRDCRDYQWIQDDAAGKADFIVGRDVSVGIKTVKRKVAPRPDYTMQITAQHAHEPVQQFFFLTYEFQRRVMWFLGGISRDMFLQHAQFYQDGDWVHDNYQVRGHDIYNTDMGHFTPPDVWLGQVLAI</sequence>
<dbReference type="OrthoDB" id="6636274at2"/>
<keyword evidence="2" id="KW-1185">Reference proteome</keyword>
<accession>A0A0A0F3T2</accession>